<keyword evidence="1" id="KW-0472">Membrane</keyword>
<feature type="transmembrane region" description="Helical" evidence="1">
    <location>
        <begin position="167"/>
        <end position="189"/>
    </location>
</feature>
<evidence type="ECO:0000313" key="3">
    <source>
        <dbReference type="EMBL" id="CBY37422.1"/>
    </source>
</evidence>
<keyword evidence="1" id="KW-0812">Transmembrane</keyword>
<dbReference type="EMBL" id="FN654277">
    <property type="protein sequence ID" value="CBY30529.1"/>
    <property type="molecule type" value="Genomic_DNA"/>
</dbReference>
<dbReference type="Proteomes" id="UP000011014">
    <property type="component" value="Unassembled WGS sequence"/>
</dbReference>
<evidence type="ECO:0000313" key="2">
    <source>
        <dbReference type="EMBL" id="CBY30529.1"/>
    </source>
</evidence>
<protein>
    <submittedName>
        <fullName evidence="2">Uncharacterized protein</fullName>
    </submittedName>
</protein>
<proteinExistence type="predicted"/>
<accession>E4Y4D1</accession>
<dbReference type="AlphaFoldDB" id="E4Y4D1"/>
<name>E4Y4D1_OIKDI</name>
<dbReference type="EMBL" id="FN654972">
    <property type="protein sequence ID" value="CBY37422.1"/>
    <property type="molecule type" value="Genomic_DNA"/>
</dbReference>
<sequence>MMKASSHSMKQDFVEKRRERTRFSKLNRNLQRAGGMKLEAYCIPEICNKCWKIIDDEKLRGKAMWQTCVVLTSEEKCCPKPNHFWSLFRSQGECSDSAEQEEVVSFEMDFEGCELMRASENDFDEILHLSNTEIKEDSSFQLRLDPRDCLLTKTVICWPQKNVTSVVIWQIMALLGLLTSTITLMIFIVRKMQIQKKALKESHSARLLLTGSPSVYSNYGIADNLFQEDRSNISSSNVSKLLSPISNRND</sequence>
<keyword evidence="1" id="KW-1133">Transmembrane helix</keyword>
<reference evidence="2" key="1">
    <citation type="journal article" date="2010" name="Science">
        <title>Plasticity of animal genome architecture unmasked by rapid evolution of a pelagic tunicate.</title>
        <authorList>
            <person name="Denoeud F."/>
            <person name="Henriet S."/>
            <person name="Mungpakdee S."/>
            <person name="Aury J.M."/>
            <person name="Da Silva C."/>
            <person name="Brinkmann H."/>
            <person name="Mikhaleva J."/>
            <person name="Olsen L.C."/>
            <person name="Jubin C."/>
            <person name="Canestro C."/>
            <person name="Bouquet J.M."/>
            <person name="Danks G."/>
            <person name="Poulain J."/>
            <person name="Campsteijn C."/>
            <person name="Adamski M."/>
            <person name="Cross I."/>
            <person name="Yadetie F."/>
            <person name="Muffato M."/>
            <person name="Louis A."/>
            <person name="Butcher S."/>
            <person name="Tsagkogeorga G."/>
            <person name="Konrad A."/>
            <person name="Singh S."/>
            <person name="Jensen M.F."/>
            <person name="Cong E.H."/>
            <person name="Eikeseth-Otteraa H."/>
            <person name="Noel B."/>
            <person name="Anthouard V."/>
            <person name="Porcel B.M."/>
            <person name="Kachouri-Lafond R."/>
            <person name="Nishino A."/>
            <person name="Ugolini M."/>
            <person name="Chourrout P."/>
            <person name="Nishida H."/>
            <person name="Aasland R."/>
            <person name="Huzurbazar S."/>
            <person name="Westhof E."/>
            <person name="Delsuc F."/>
            <person name="Lehrach H."/>
            <person name="Reinhardt R."/>
            <person name="Weissenbach J."/>
            <person name="Roy S.W."/>
            <person name="Artiguenave F."/>
            <person name="Postlethwait J.H."/>
            <person name="Manak J.R."/>
            <person name="Thompson E.M."/>
            <person name="Jaillon O."/>
            <person name="Du Pasquier L."/>
            <person name="Boudinot P."/>
            <person name="Liberles D.A."/>
            <person name="Volff J.N."/>
            <person name="Philippe H."/>
            <person name="Lenhard B."/>
            <person name="Roest Crollius H."/>
            <person name="Wincker P."/>
            <person name="Chourrout D."/>
        </authorList>
    </citation>
    <scope>NUCLEOTIDE SEQUENCE [LARGE SCALE GENOMIC DNA]</scope>
</reference>
<organism evidence="2">
    <name type="scientific">Oikopleura dioica</name>
    <name type="common">Tunicate</name>
    <dbReference type="NCBI Taxonomy" id="34765"/>
    <lineage>
        <taxon>Eukaryota</taxon>
        <taxon>Metazoa</taxon>
        <taxon>Chordata</taxon>
        <taxon>Tunicata</taxon>
        <taxon>Appendicularia</taxon>
        <taxon>Copelata</taxon>
        <taxon>Oikopleuridae</taxon>
        <taxon>Oikopleura</taxon>
    </lineage>
</organism>
<gene>
    <name evidence="2" type="ORF">GSOID_T00018401001</name>
    <name evidence="3" type="ORF">GSOID_T00030530001</name>
</gene>
<evidence type="ECO:0000256" key="1">
    <source>
        <dbReference type="SAM" id="Phobius"/>
    </source>
</evidence>